<name>A0A399S603_9BACT</name>
<evidence type="ECO:0000313" key="2">
    <source>
        <dbReference type="Proteomes" id="UP000266005"/>
    </source>
</evidence>
<keyword evidence="1" id="KW-0449">Lipoprotein</keyword>
<dbReference type="InterPro" id="IPR041662">
    <property type="entry name" value="SusD-like_2"/>
</dbReference>
<dbReference type="Proteomes" id="UP000266005">
    <property type="component" value="Unassembled WGS sequence"/>
</dbReference>
<gene>
    <name evidence="1" type="ORF">D1627_14420</name>
</gene>
<dbReference type="PROSITE" id="PS51257">
    <property type="entry name" value="PROKAR_LIPOPROTEIN"/>
    <property type="match status" value="1"/>
</dbReference>
<sequence>MKINNKLYSLLAATALFAMSSCEKDYLDVNKNPNSLTSATPQLVLPSALNNASGGNYNGTNGNSAFRHLNEVGSIWAGQWSPSGSISGFNEEKQYNIAPNFRTAVWSTSYDNLQDFNYVLTSSTAQGLQGFAGIARVMKAFDYQLLVDAYGNVPYTDALQGTKVIHPKYDDAKAIYENLIVQLDSALIDLKAPLSSVNVSPGSSDIYFKGDLTKWAKFANTLKLRILMRQSLVAGRDAYIKAEIAKIVAEGSGFLGAGQNVVANPGYLSSTGKQNPFYEYYGYTPAGTQSTANNYFGLSDFTIGKLQTYNDPRLIRIASPVGKNAGTAGDASATYTGMPLGVSGDQYLYSKISGFGPGLIKSFSQDQVVMTAAESFFLQAEAVERGFMAGNSQVLYESGIKESFKLLGVANAETAASSYYTSGANNVDWSASSNKIEAIITQKWLALVGFGGFEAWSEFRRTGYPTGVPRSAAAGTNGRIVRLVYPTSEISTNNESVKAQGTIDPRTTRLFWDVD</sequence>
<comment type="caution">
    <text evidence="1">The sequence shown here is derived from an EMBL/GenBank/DDBJ whole genome shotgun (WGS) entry which is preliminary data.</text>
</comment>
<dbReference type="Gene3D" id="1.25.40.390">
    <property type="match status" value="1"/>
</dbReference>
<dbReference type="AlphaFoldDB" id="A0A399S603"/>
<protein>
    <submittedName>
        <fullName evidence="1">SusD/RagB family nutrient-binding outer membrane lipoprotein</fullName>
    </submittedName>
</protein>
<reference evidence="2" key="1">
    <citation type="submission" date="2018-08" db="EMBL/GenBank/DDBJ databases">
        <title>Mucilaginibacter sp. MYSH2.</title>
        <authorList>
            <person name="Seo T."/>
        </authorList>
    </citation>
    <scope>NUCLEOTIDE SEQUENCE [LARGE SCALE GENOMIC DNA]</scope>
    <source>
        <strain evidence="2">KIRAN</strain>
    </source>
</reference>
<organism evidence="1 2">
    <name type="scientific">Pontibacter oryzae</name>
    <dbReference type="NCBI Taxonomy" id="2304593"/>
    <lineage>
        <taxon>Bacteria</taxon>
        <taxon>Pseudomonadati</taxon>
        <taxon>Bacteroidota</taxon>
        <taxon>Cytophagia</taxon>
        <taxon>Cytophagales</taxon>
        <taxon>Hymenobacteraceae</taxon>
        <taxon>Pontibacter</taxon>
    </lineage>
</organism>
<proteinExistence type="predicted"/>
<evidence type="ECO:0000313" key="1">
    <source>
        <dbReference type="EMBL" id="RIJ37005.1"/>
    </source>
</evidence>
<keyword evidence="2" id="KW-1185">Reference proteome</keyword>
<accession>A0A399S603</accession>
<dbReference type="OrthoDB" id="622163at2"/>
<dbReference type="SUPFAM" id="SSF48452">
    <property type="entry name" value="TPR-like"/>
    <property type="match status" value="1"/>
</dbReference>
<dbReference type="InterPro" id="IPR011990">
    <property type="entry name" value="TPR-like_helical_dom_sf"/>
</dbReference>
<dbReference type="RefSeq" id="WP_119432940.1">
    <property type="nucleotide sequence ID" value="NZ_QWGE01000004.1"/>
</dbReference>
<dbReference type="EMBL" id="QWGE01000004">
    <property type="protein sequence ID" value="RIJ37005.1"/>
    <property type="molecule type" value="Genomic_DNA"/>
</dbReference>
<dbReference type="Pfam" id="PF12771">
    <property type="entry name" value="SusD-like_2"/>
    <property type="match status" value="1"/>
</dbReference>